<reference evidence="2 3" key="1">
    <citation type="submission" date="2012-02" db="EMBL/GenBank/DDBJ databases">
        <title>Whole genome shotgun sequence of Gordonia sputi NBRC 100414.</title>
        <authorList>
            <person name="Yoshida I."/>
            <person name="Hosoyama A."/>
            <person name="Tsuchikane K."/>
            <person name="Katsumata H."/>
            <person name="Yamazaki S."/>
            <person name="Fujita N."/>
        </authorList>
    </citation>
    <scope>NUCLEOTIDE SEQUENCE [LARGE SCALE GENOMIC DNA]</scope>
    <source>
        <strain evidence="2 3">NBRC 100414</strain>
    </source>
</reference>
<evidence type="ECO:0000313" key="3">
    <source>
        <dbReference type="Proteomes" id="UP000005845"/>
    </source>
</evidence>
<evidence type="ECO:0000256" key="1">
    <source>
        <dbReference type="SAM" id="MobiDB-lite"/>
    </source>
</evidence>
<dbReference type="Proteomes" id="UP000005845">
    <property type="component" value="Unassembled WGS sequence"/>
</dbReference>
<accession>H5TY01</accession>
<feature type="compositionally biased region" description="Polar residues" evidence="1">
    <location>
        <begin position="151"/>
        <end position="162"/>
    </location>
</feature>
<comment type="caution">
    <text evidence="2">The sequence shown here is derived from an EMBL/GenBank/DDBJ whole genome shotgun (WGS) entry which is preliminary data.</text>
</comment>
<gene>
    <name evidence="2" type="ORF">GOSPT_044_00160</name>
</gene>
<keyword evidence="3" id="KW-1185">Reference proteome</keyword>
<dbReference type="EMBL" id="BAFC01000044">
    <property type="protein sequence ID" value="GAB38359.1"/>
    <property type="molecule type" value="Genomic_DNA"/>
</dbReference>
<name>H5TY01_9ACTN</name>
<dbReference type="AlphaFoldDB" id="H5TY01"/>
<protein>
    <submittedName>
        <fullName evidence="2">Uncharacterized protein</fullName>
    </submittedName>
</protein>
<proteinExistence type="predicted"/>
<organism evidence="2 3">
    <name type="scientific">Gordonia sputi NBRC 100414</name>
    <dbReference type="NCBI Taxonomy" id="1089453"/>
    <lineage>
        <taxon>Bacteria</taxon>
        <taxon>Bacillati</taxon>
        <taxon>Actinomycetota</taxon>
        <taxon>Actinomycetes</taxon>
        <taxon>Mycobacteriales</taxon>
        <taxon>Gordoniaceae</taxon>
        <taxon>Gordonia</taxon>
    </lineage>
</organism>
<evidence type="ECO:0000313" key="2">
    <source>
        <dbReference type="EMBL" id="GAB38359.1"/>
    </source>
</evidence>
<feature type="region of interest" description="Disordered" evidence="1">
    <location>
        <begin position="128"/>
        <end position="223"/>
    </location>
</feature>
<sequence>MRHPSKHRMAQPVDEDGTQQSVVDQFERGVAPHDRTDEEPTFRTGLADGGPRSVEWIELPLFAILWEIVDRIDQMREPTEIGADRLEMFAILGSTRDVGRGSEYTSRRLRRRAKQIVEVRRPRFDLSLPRQPRKHGVDIEQARHIAVVGGATSQRRGNPSRDNATHPRRRRQPGPLFCDDVGSLARGERQRDPGGQAQSRITDRDDLSRFHSAQRAAAGTRRRRRRIALCCNENRHHRCIGIGRQSTGMAVSVTQ</sequence>
<feature type="region of interest" description="Disordered" evidence="1">
    <location>
        <begin position="1"/>
        <end position="22"/>
    </location>
</feature>